<reference evidence="4" key="1">
    <citation type="journal article" date="2019" name="Int. J. Syst. Evol. Microbiol.">
        <title>The Global Catalogue of Microorganisms (GCM) 10K type strain sequencing project: providing services to taxonomists for standard genome sequencing and annotation.</title>
        <authorList>
            <consortium name="The Broad Institute Genomics Platform"/>
            <consortium name="The Broad Institute Genome Sequencing Center for Infectious Disease"/>
            <person name="Wu L."/>
            <person name="Ma J."/>
        </authorList>
    </citation>
    <scope>NUCLEOTIDE SEQUENCE [LARGE SCALE GENOMIC DNA]</scope>
    <source>
        <strain evidence="4">CGMCC 1.15931</strain>
    </source>
</reference>
<feature type="transmembrane region" description="Helical" evidence="1">
    <location>
        <begin position="201"/>
        <end position="218"/>
    </location>
</feature>
<dbReference type="PANTHER" id="PTHR30590:SF3">
    <property type="entry name" value="HYPOTHETICAL MEMBRANE SPANNING PROTEIN"/>
    <property type="match status" value="1"/>
</dbReference>
<dbReference type="Proteomes" id="UP000622638">
    <property type="component" value="Unassembled WGS sequence"/>
</dbReference>
<dbReference type="InterPro" id="IPR012429">
    <property type="entry name" value="HGSNAT_cat"/>
</dbReference>
<feature type="domain" description="Heparan-alpha-glucosaminide N-acetyltransferase catalytic" evidence="2">
    <location>
        <begin position="7"/>
        <end position="200"/>
    </location>
</feature>
<proteinExistence type="predicted"/>
<evidence type="ECO:0000313" key="4">
    <source>
        <dbReference type="Proteomes" id="UP000622638"/>
    </source>
</evidence>
<keyword evidence="1" id="KW-1133">Transmembrane helix</keyword>
<dbReference type="InterPro" id="IPR052529">
    <property type="entry name" value="Bact_Transport_Assoc"/>
</dbReference>
<keyword evidence="1" id="KW-0472">Membrane</keyword>
<feature type="transmembrane region" description="Helical" evidence="1">
    <location>
        <begin position="124"/>
        <end position="142"/>
    </location>
</feature>
<organism evidence="3 4">
    <name type="scientific">Pseudoduganella buxea</name>
    <dbReference type="NCBI Taxonomy" id="1949069"/>
    <lineage>
        <taxon>Bacteria</taxon>
        <taxon>Pseudomonadati</taxon>
        <taxon>Pseudomonadota</taxon>
        <taxon>Betaproteobacteria</taxon>
        <taxon>Burkholderiales</taxon>
        <taxon>Oxalobacteraceae</taxon>
        <taxon>Telluria group</taxon>
        <taxon>Pseudoduganella</taxon>
    </lineage>
</organism>
<feature type="transmembrane region" description="Helical" evidence="1">
    <location>
        <begin position="238"/>
        <end position="260"/>
    </location>
</feature>
<feature type="transmembrane region" description="Helical" evidence="1">
    <location>
        <begin position="13"/>
        <end position="31"/>
    </location>
</feature>
<evidence type="ECO:0000259" key="2">
    <source>
        <dbReference type="Pfam" id="PF07786"/>
    </source>
</evidence>
<dbReference type="EMBL" id="BMKG01000029">
    <property type="protein sequence ID" value="GGC21203.1"/>
    <property type="molecule type" value="Genomic_DNA"/>
</dbReference>
<sequence>MQTDARRLVGLDVARYLAFAGMVFVNFRLAMEVQTAQARWLDKMFWLIEGKASATFVVLAGIGLSLATRSMEKSKAYIWTARRALFLLIVGYCNLSIFPADILHYYAIYFFLALPFLHSRPRTLSTAILVVAAISIWAQINFDYNNGWNWDRLEYSELWTLPGALRHLFFNGFHPVLPWLIFLLFGLLLGQAPLHTSRMQMVMAIVGLGVACCGLAIADLLRDLPVAWLLGTAPLPAGPIYCVVGLGSASAVIGACLWLTPRLPYLGWQQTPAR</sequence>
<gene>
    <name evidence="3" type="ORF">GCM10011572_48300</name>
</gene>
<keyword evidence="1" id="KW-0812">Transmembrane</keyword>
<comment type="caution">
    <text evidence="3">The sequence shown here is derived from an EMBL/GenBank/DDBJ whole genome shotgun (WGS) entry which is preliminary data.</text>
</comment>
<name>A0ABQ1L8G4_9BURK</name>
<accession>A0ABQ1L8G4</accession>
<dbReference type="PANTHER" id="PTHR30590">
    <property type="entry name" value="INNER MEMBRANE PROTEIN"/>
    <property type="match status" value="1"/>
</dbReference>
<feature type="transmembrane region" description="Helical" evidence="1">
    <location>
        <begin position="43"/>
        <end position="64"/>
    </location>
</feature>
<evidence type="ECO:0000313" key="3">
    <source>
        <dbReference type="EMBL" id="GGC21203.1"/>
    </source>
</evidence>
<keyword evidence="4" id="KW-1185">Reference proteome</keyword>
<feature type="transmembrane region" description="Helical" evidence="1">
    <location>
        <begin position="84"/>
        <end position="112"/>
    </location>
</feature>
<protein>
    <submittedName>
        <fullName evidence="3">Transporter</fullName>
    </submittedName>
</protein>
<feature type="transmembrane region" description="Helical" evidence="1">
    <location>
        <begin position="168"/>
        <end position="189"/>
    </location>
</feature>
<evidence type="ECO:0000256" key="1">
    <source>
        <dbReference type="SAM" id="Phobius"/>
    </source>
</evidence>
<dbReference type="Pfam" id="PF07786">
    <property type="entry name" value="HGSNAT_cat"/>
    <property type="match status" value="1"/>
</dbReference>